<dbReference type="RefSeq" id="WP_380761495.1">
    <property type="nucleotide sequence ID" value="NZ_JBHSRF010000084.1"/>
</dbReference>
<feature type="region of interest" description="Disordered" evidence="1">
    <location>
        <begin position="576"/>
        <end position="624"/>
    </location>
</feature>
<feature type="transmembrane region" description="Helical" evidence="2">
    <location>
        <begin position="20"/>
        <end position="42"/>
    </location>
</feature>
<name>A0ABW1NTZ7_9ACTN</name>
<dbReference type="EMBL" id="JBHSRF010000084">
    <property type="protein sequence ID" value="MFC6086373.1"/>
    <property type="molecule type" value="Genomic_DNA"/>
</dbReference>
<dbReference type="Gene3D" id="3.40.50.300">
    <property type="entry name" value="P-loop containing nucleotide triphosphate hydrolases"/>
    <property type="match status" value="1"/>
</dbReference>
<reference evidence="4" key="1">
    <citation type="journal article" date="2019" name="Int. J. Syst. Evol. Microbiol.">
        <title>The Global Catalogue of Microorganisms (GCM) 10K type strain sequencing project: providing services to taxonomists for standard genome sequencing and annotation.</title>
        <authorList>
            <consortium name="The Broad Institute Genomics Platform"/>
            <consortium name="The Broad Institute Genome Sequencing Center for Infectious Disease"/>
            <person name="Wu L."/>
            <person name="Ma J."/>
        </authorList>
    </citation>
    <scope>NUCLEOTIDE SEQUENCE [LARGE SCALE GENOMIC DNA]</scope>
    <source>
        <strain evidence="4">JCM 30346</strain>
    </source>
</reference>
<feature type="region of interest" description="Disordered" evidence="1">
    <location>
        <begin position="536"/>
        <end position="559"/>
    </location>
</feature>
<protein>
    <submittedName>
        <fullName evidence="3">Uncharacterized protein</fullName>
    </submittedName>
</protein>
<organism evidence="3 4">
    <name type="scientific">Sphaerisporangium aureirubrum</name>
    <dbReference type="NCBI Taxonomy" id="1544736"/>
    <lineage>
        <taxon>Bacteria</taxon>
        <taxon>Bacillati</taxon>
        <taxon>Actinomycetota</taxon>
        <taxon>Actinomycetes</taxon>
        <taxon>Streptosporangiales</taxon>
        <taxon>Streptosporangiaceae</taxon>
        <taxon>Sphaerisporangium</taxon>
    </lineage>
</organism>
<evidence type="ECO:0000256" key="1">
    <source>
        <dbReference type="SAM" id="MobiDB-lite"/>
    </source>
</evidence>
<sequence>MRKHLGEQGVTIGGEMSAVWRALAPWAILLTTLIVAPAASLAADLADMRLFLTVCVSVAGIVSLYVSADLTKGRRLLGRAHELLNVVGVYGLVLYNVAWGTDQYVLAGGLIFGATSAWLWNRRHTSTAIRELERTASGNGTAHDAVSGEWQAFAAEHLPQVADSRMTVFKNTAEVAVAGLEMGPAGVPEDLAGITDRIGRFFGGIAGGTTLAIGEKLDKVGITVTRKDPLKDPILWQGPQGMGESIVEPIGGLGLYRDLLPLELLLPHVAGETLLDEDKQQSHMLMIGMSRTGKGDAGDLIGSNVALRKDAATILLDAVKADQQLGVIGDTAAYVLPSASAIRSFLWKLVNVTIPRRAAFLGNPSLNPLGKQLREWTPGCGLTWLLVHAYEAAALYGNKNLTLITERAASVGIQLVIEAQKGIHDRLDTNARSNAADLIHFGCHDRDDAELTIDPELIQIGVTPWVWKNKRPGSAYVLLSHLPLSRQLIPARFARKARDGSDIAAAWAEYRHLAGRLDPLTAATFGEPYEKFAAARATAADRAPRQHSFAPRPGPRPATVQGAVLLDERPIPLAEVHGTPAHKPFTARHSTPDAPDPAPLPETGFHLDDSDGDEAPPSPQEEAEELARVAEEVIGDIAAELEGHAEAGEVLNTVVDAMEQLDDDPVGPPGQPRDDIEFPDVDPDLDPDGTRFRMIVDRSEAINILLDVLRTVVGEGNTFQPRVLYDELARRARKSDSWVRKCLPLLMRWGCISETDKFGEYEVIHTRRGDLVDYTASPEGEL</sequence>
<keyword evidence="2" id="KW-1133">Transmembrane helix</keyword>
<dbReference type="Proteomes" id="UP001596137">
    <property type="component" value="Unassembled WGS sequence"/>
</dbReference>
<feature type="transmembrane region" description="Helical" evidence="2">
    <location>
        <begin position="80"/>
        <end position="98"/>
    </location>
</feature>
<proteinExistence type="predicted"/>
<keyword evidence="2" id="KW-0812">Transmembrane</keyword>
<comment type="caution">
    <text evidence="3">The sequence shown here is derived from an EMBL/GenBank/DDBJ whole genome shotgun (WGS) entry which is preliminary data.</text>
</comment>
<feature type="region of interest" description="Disordered" evidence="1">
    <location>
        <begin position="660"/>
        <end position="684"/>
    </location>
</feature>
<keyword evidence="2" id="KW-0472">Membrane</keyword>
<keyword evidence="4" id="KW-1185">Reference proteome</keyword>
<gene>
    <name evidence="3" type="ORF">ACFP1K_34745</name>
</gene>
<evidence type="ECO:0000256" key="2">
    <source>
        <dbReference type="SAM" id="Phobius"/>
    </source>
</evidence>
<evidence type="ECO:0000313" key="4">
    <source>
        <dbReference type="Proteomes" id="UP001596137"/>
    </source>
</evidence>
<evidence type="ECO:0000313" key="3">
    <source>
        <dbReference type="EMBL" id="MFC6086373.1"/>
    </source>
</evidence>
<accession>A0ABW1NTZ7</accession>
<feature type="transmembrane region" description="Helical" evidence="2">
    <location>
        <begin position="48"/>
        <end position="68"/>
    </location>
</feature>
<dbReference type="InterPro" id="IPR027417">
    <property type="entry name" value="P-loop_NTPase"/>
</dbReference>